<dbReference type="GO" id="GO:0006753">
    <property type="term" value="P:nucleoside phosphate metabolic process"/>
    <property type="evidence" value="ECO:0007669"/>
    <property type="project" value="TreeGrafter"/>
</dbReference>
<dbReference type="Pfam" id="PF00293">
    <property type="entry name" value="NUDIX"/>
    <property type="match status" value="1"/>
</dbReference>
<dbReference type="AlphaFoldDB" id="A0A0R1VBI7"/>
<reference evidence="4 5" key="1">
    <citation type="journal article" date="2015" name="Genome Announc.">
        <title>Expanding the biotechnology potential of lactobacilli through comparative genomics of 213 strains and associated genera.</title>
        <authorList>
            <person name="Sun Z."/>
            <person name="Harris H.M."/>
            <person name="McCann A."/>
            <person name="Guo C."/>
            <person name="Argimon S."/>
            <person name="Zhang W."/>
            <person name="Yang X."/>
            <person name="Jeffery I.B."/>
            <person name="Cooney J.C."/>
            <person name="Kagawa T.F."/>
            <person name="Liu W."/>
            <person name="Song Y."/>
            <person name="Salvetti E."/>
            <person name="Wrobel A."/>
            <person name="Rasinkangas P."/>
            <person name="Parkhill J."/>
            <person name="Rea M.C."/>
            <person name="O'Sullivan O."/>
            <person name="Ritari J."/>
            <person name="Douillard F.P."/>
            <person name="Paul Ross R."/>
            <person name="Yang R."/>
            <person name="Briner A.E."/>
            <person name="Felis G.E."/>
            <person name="de Vos W.M."/>
            <person name="Barrangou R."/>
            <person name="Klaenhammer T.R."/>
            <person name="Caufield P.W."/>
            <person name="Cui Y."/>
            <person name="Zhang H."/>
            <person name="O'Toole P.W."/>
        </authorList>
    </citation>
    <scope>NUCLEOTIDE SEQUENCE [LARGE SCALE GENOMIC DNA]</scope>
    <source>
        <strain evidence="4 5">DSM 16045</strain>
    </source>
</reference>
<dbReference type="CDD" id="cd03424">
    <property type="entry name" value="NUDIX_ADPRase_Nudt5_UGPPase_Nudt14"/>
    <property type="match status" value="1"/>
</dbReference>
<protein>
    <submittedName>
        <fullName evidence="4">ADP-ribose pyrophosphatase</fullName>
    </submittedName>
</protein>
<dbReference type="RefSeq" id="WP_056937006.1">
    <property type="nucleotide sequence ID" value="NZ_AZFN01000006.1"/>
</dbReference>
<evidence type="ECO:0000313" key="4">
    <source>
        <dbReference type="EMBL" id="KRM02848.1"/>
    </source>
</evidence>
<evidence type="ECO:0000256" key="1">
    <source>
        <dbReference type="ARBA" id="ARBA00001946"/>
    </source>
</evidence>
<dbReference type="GO" id="GO:0005829">
    <property type="term" value="C:cytosol"/>
    <property type="evidence" value="ECO:0007669"/>
    <property type="project" value="TreeGrafter"/>
</dbReference>
<gene>
    <name evidence="4" type="ORF">FC60_GL001544</name>
</gene>
<dbReference type="GO" id="GO:0016787">
    <property type="term" value="F:hydrolase activity"/>
    <property type="evidence" value="ECO:0007669"/>
    <property type="project" value="UniProtKB-KW"/>
</dbReference>
<evidence type="ECO:0000313" key="5">
    <source>
        <dbReference type="Proteomes" id="UP000051739"/>
    </source>
</evidence>
<organism evidence="4 5">
    <name type="scientific">Limosilactobacillus gastricus DSM 16045</name>
    <dbReference type="NCBI Taxonomy" id="1423749"/>
    <lineage>
        <taxon>Bacteria</taxon>
        <taxon>Bacillati</taxon>
        <taxon>Bacillota</taxon>
        <taxon>Bacilli</taxon>
        <taxon>Lactobacillales</taxon>
        <taxon>Lactobacillaceae</taxon>
        <taxon>Limosilactobacillus</taxon>
    </lineage>
</organism>
<proteinExistence type="predicted"/>
<comment type="cofactor">
    <cofactor evidence="1">
        <name>Mg(2+)</name>
        <dbReference type="ChEBI" id="CHEBI:18420"/>
    </cofactor>
</comment>
<dbReference type="PANTHER" id="PTHR11839:SF18">
    <property type="entry name" value="NUDIX HYDROLASE DOMAIN-CONTAINING PROTEIN"/>
    <property type="match status" value="1"/>
</dbReference>
<evidence type="ECO:0000259" key="3">
    <source>
        <dbReference type="PROSITE" id="PS51462"/>
    </source>
</evidence>
<dbReference type="Gene3D" id="3.90.79.10">
    <property type="entry name" value="Nucleoside Triphosphate Pyrophosphohydrolase"/>
    <property type="match status" value="1"/>
</dbReference>
<feature type="domain" description="Nudix hydrolase" evidence="3">
    <location>
        <begin position="39"/>
        <end position="172"/>
    </location>
</feature>
<dbReference type="InterPro" id="IPR000086">
    <property type="entry name" value="NUDIX_hydrolase_dom"/>
</dbReference>
<dbReference type="Proteomes" id="UP000051739">
    <property type="component" value="Unassembled WGS sequence"/>
</dbReference>
<dbReference type="PANTHER" id="PTHR11839">
    <property type="entry name" value="UDP/ADP-SUGAR PYROPHOSPHATASE"/>
    <property type="match status" value="1"/>
</dbReference>
<dbReference type="InterPro" id="IPR015797">
    <property type="entry name" value="NUDIX_hydrolase-like_dom_sf"/>
</dbReference>
<dbReference type="GO" id="GO:0019693">
    <property type="term" value="P:ribose phosphate metabolic process"/>
    <property type="evidence" value="ECO:0007669"/>
    <property type="project" value="TreeGrafter"/>
</dbReference>
<dbReference type="EMBL" id="AZFN01000006">
    <property type="protein sequence ID" value="KRM02848.1"/>
    <property type="molecule type" value="Genomic_DNA"/>
</dbReference>
<keyword evidence="2" id="KW-0378">Hydrolase</keyword>
<accession>A0A0R1VBI7</accession>
<dbReference type="PATRIC" id="fig|1423749.3.peg.1597"/>
<dbReference type="PROSITE" id="PS51462">
    <property type="entry name" value="NUDIX"/>
    <property type="match status" value="1"/>
</dbReference>
<comment type="caution">
    <text evidence="4">The sequence shown here is derived from an EMBL/GenBank/DDBJ whole genome shotgun (WGS) entry which is preliminary data.</text>
</comment>
<name>A0A0R1VBI7_9LACO</name>
<dbReference type="SUPFAM" id="SSF55811">
    <property type="entry name" value="Nudix"/>
    <property type="match status" value="1"/>
</dbReference>
<sequence length="185" mass="20916">MSFKERVTDVKSVYQGNVIEVELQTVETPNGHQATRDVVRHAPAIAILAITNDHKMILERQWRNPVNQVTIEIPAGKLDERDHGDDFSAAKRELNEETRYQAEKLVKINEAFSSPGFTDEKLSFYLATGLTAVDEALPQDADEQIELIYLSLPEALAQIRQGKINDLKTIMAIYFWQSMVGEANE</sequence>
<evidence type="ECO:0000256" key="2">
    <source>
        <dbReference type="ARBA" id="ARBA00022801"/>
    </source>
</evidence>
<keyword evidence="5" id="KW-1185">Reference proteome</keyword>